<evidence type="ECO:0000256" key="3">
    <source>
        <dbReference type="ARBA" id="ARBA00022448"/>
    </source>
</evidence>
<keyword evidence="5 7" id="KW-1133">Transmembrane helix</keyword>
<feature type="transmembrane region" description="Helical" evidence="7">
    <location>
        <begin position="326"/>
        <end position="348"/>
    </location>
</feature>
<gene>
    <name evidence="9" type="ORF">JBS370_LOCUS22573</name>
    <name evidence="8" type="ORF">ZHD862_LOCUS28673</name>
</gene>
<accession>A0A819JI07</accession>
<dbReference type="InterPro" id="IPR037185">
    <property type="entry name" value="EmrE-like"/>
</dbReference>
<dbReference type="GO" id="GO:0016020">
    <property type="term" value="C:membrane"/>
    <property type="evidence" value="ECO:0007669"/>
    <property type="project" value="UniProtKB-SubCell"/>
</dbReference>
<dbReference type="Proteomes" id="UP000663836">
    <property type="component" value="Unassembled WGS sequence"/>
</dbReference>
<dbReference type="Proteomes" id="UP000663864">
    <property type="component" value="Unassembled WGS sequence"/>
</dbReference>
<name>A0A819JI07_9BILA</name>
<dbReference type="Pfam" id="PF08627">
    <property type="entry name" value="CRT-like"/>
    <property type="match status" value="1"/>
</dbReference>
<proteinExistence type="inferred from homology"/>
<dbReference type="PANTHER" id="PTHR31326:SF1">
    <property type="entry name" value="PROTEIN CLT2, CHLOROPLASTIC"/>
    <property type="match status" value="1"/>
</dbReference>
<keyword evidence="6 7" id="KW-0472">Membrane</keyword>
<evidence type="ECO:0000313" key="9">
    <source>
        <dbReference type="EMBL" id="CAF3933217.1"/>
    </source>
</evidence>
<evidence type="ECO:0000313" key="10">
    <source>
        <dbReference type="Proteomes" id="UP000663836"/>
    </source>
</evidence>
<dbReference type="SUPFAM" id="SSF103481">
    <property type="entry name" value="Multidrug resistance efflux transporter EmrE"/>
    <property type="match status" value="1"/>
</dbReference>
<dbReference type="PANTHER" id="PTHR31326">
    <property type="entry name" value="PROTEIN CLT2, CHLOROPLASTIC"/>
    <property type="match status" value="1"/>
</dbReference>
<dbReference type="AlphaFoldDB" id="A0A819JI07"/>
<feature type="transmembrane region" description="Helical" evidence="7">
    <location>
        <begin position="294"/>
        <end position="314"/>
    </location>
</feature>
<feature type="transmembrane region" description="Helical" evidence="7">
    <location>
        <begin position="62"/>
        <end position="86"/>
    </location>
</feature>
<evidence type="ECO:0000256" key="7">
    <source>
        <dbReference type="SAM" id="Phobius"/>
    </source>
</evidence>
<evidence type="ECO:0000256" key="1">
    <source>
        <dbReference type="ARBA" id="ARBA00004141"/>
    </source>
</evidence>
<feature type="transmembrane region" description="Helical" evidence="7">
    <location>
        <begin position="158"/>
        <end position="177"/>
    </location>
</feature>
<feature type="transmembrane region" description="Helical" evidence="7">
    <location>
        <begin position="193"/>
        <end position="212"/>
    </location>
</feature>
<feature type="transmembrane region" description="Helical" evidence="7">
    <location>
        <begin position="98"/>
        <end position="120"/>
    </location>
</feature>
<feature type="transmembrane region" description="Helical" evidence="7">
    <location>
        <begin position="23"/>
        <end position="42"/>
    </location>
</feature>
<keyword evidence="4 7" id="KW-0812">Transmembrane</keyword>
<organism evidence="9 10">
    <name type="scientific">Rotaria sordida</name>
    <dbReference type="NCBI Taxonomy" id="392033"/>
    <lineage>
        <taxon>Eukaryota</taxon>
        <taxon>Metazoa</taxon>
        <taxon>Spiralia</taxon>
        <taxon>Gnathifera</taxon>
        <taxon>Rotifera</taxon>
        <taxon>Eurotatoria</taxon>
        <taxon>Bdelloidea</taxon>
        <taxon>Philodinida</taxon>
        <taxon>Philodinidae</taxon>
        <taxon>Rotaria</taxon>
    </lineage>
</organism>
<keyword evidence="3" id="KW-0813">Transport</keyword>
<protein>
    <recommendedName>
        <fullName evidence="11">EamA domain-containing protein</fullName>
    </recommendedName>
</protein>
<evidence type="ECO:0008006" key="11">
    <source>
        <dbReference type="Google" id="ProtNLM"/>
    </source>
</evidence>
<comment type="caution">
    <text evidence="9">The sequence shown here is derived from an EMBL/GenBank/DDBJ whole genome shotgun (WGS) entry which is preliminary data.</text>
</comment>
<evidence type="ECO:0000313" key="8">
    <source>
        <dbReference type="EMBL" id="CAF1314483.1"/>
    </source>
</evidence>
<sequence length="405" mass="46187">MINNEYNSHKQSRHPGFTIGRKWYLSFTVVAIILSILNIIFASGQSIGLALFLASFNRLTGVYFVLFFCSLSFTIVFSIMSLWFGYKQQITPFMRSSRWIKYMVLVGVFDAANGFLIVFSSHGTRVPPALTAILVQSIIPFTFILSKFLLPKKYHWRHILSVFVVLLGVTFSLIPTFKRIHDGTSKTELKDGWYWPFIFIIGCIPAALMNIVQEKLQVKYTQQARENQEPITRFSVMYFQAVESTFQFGTIALCFALDLVPRFGTSNDIHTFWTSFSNGFRCFFNDKSLSGGRCNVAGGTGILFIVSYLGTYITGTFLTDHVSANWLSILSSISPLIATSFWFIFPSINKWAEVGKMDNWDIGFSLGALPIILIGMYFYRRGGTDRKTEEEDNCFMDELPVELFW</sequence>
<evidence type="ECO:0000256" key="6">
    <source>
        <dbReference type="ARBA" id="ARBA00023136"/>
    </source>
</evidence>
<reference evidence="9" key="1">
    <citation type="submission" date="2021-02" db="EMBL/GenBank/DDBJ databases">
        <authorList>
            <person name="Nowell W R."/>
        </authorList>
    </citation>
    <scope>NUCLEOTIDE SEQUENCE</scope>
</reference>
<comment type="similarity">
    <text evidence="2">Belongs to the CRT-like transporter family.</text>
</comment>
<dbReference type="InterPro" id="IPR013936">
    <property type="entry name" value="CRT-like"/>
</dbReference>
<feature type="transmembrane region" description="Helical" evidence="7">
    <location>
        <begin position="360"/>
        <end position="379"/>
    </location>
</feature>
<evidence type="ECO:0000256" key="5">
    <source>
        <dbReference type="ARBA" id="ARBA00022989"/>
    </source>
</evidence>
<dbReference type="EMBL" id="CAJNOT010002421">
    <property type="protein sequence ID" value="CAF1314483.1"/>
    <property type="molecule type" value="Genomic_DNA"/>
</dbReference>
<dbReference type="EMBL" id="CAJOBD010003176">
    <property type="protein sequence ID" value="CAF3933217.1"/>
    <property type="molecule type" value="Genomic_DNA"/>
</dbReference>
<comment type="subcellular location">
    <subcellularLocation>
        <location evidence="1">Membrane</location>
        <topology evidence="1">Multi-pass membrane protein</topology>
    </subcellularLocation>
</comment>
<evidence type="ECO:0000256" key="2">
    <source>
        <dbReference type="ARBA" id="ARBA00006690"/>
    </source>
</evidence>
<evidence type="ECO:0000256" key="4">
    <source>
        <dbReference type="ARBA" id="ARBA00022692"/>
    </source>
</evidence>
<feature type="transmembrane region" description="Helical" evidence="7">
    <location>
        <begin position="126"/>
        <end position="146"/>
    </location>
</feature>